<evidence type="ECO:0000313" key="2">
    <source>
        <dbReference type="Proteomes" id="UP000187203"/>
    </source>
</evidence>
<comment type="caution">
    <text evidence="1">The sequence shown here is derived from an EMBL/GenBank/DDBJ whole genome shotgun (WGS) entry which is preliminary data.</text>
</comment>
<dbReference type="Proteomes" id="UP000187203">
    <property type="component" value="Unassembled WGS sequence"/>
</dbReference>
<proteinExistence type="predicted"/>
<evidence type="ECO:0000313" key="1">
    <source>
        <dbReference type="EMBL" id="OMO91142.1"/>
    </source>
</evidence>
<gene>
    <name evidence="1" type="ORF">COLO4_18594</name>
</gene>
<sequence length="54" mass="6049">MKKADVIRLTLRRKRSRNGRGGTCGKRLHLARLLSLVHITKEITDLEGAPPPAF</sequence>
<reference evidence="2" key="1">
    <citation type="submission" date="2013-09" db="EMBL/GenBank/DDBJ databases">
        <title>Corchorus olitorius genome sequencing.</title>
        <authorList>
            <person name="Alam M."/>
            <person name="Haque M.S."/>
            <person name="Islam M.S."/>
            <person name="Emdad E.M."/>
            <person name="Islam M.M."/>
            <person name="Ahmed B."/>
            <person name="Halim A."/>
            <person name="Hossen Q.M.M."/>
            <person name="Hossain M.Z."/>
            <person name="Ahmed R."/>
            <person name="Khan M.M."/>
            <person name="Islam R."/>
            <person name="Rashid M.M."/>
            <person name="Khan S.A."/>
            <person name="Rahman M.S."/>
            <person name="Alam M."/>
            <person name="Yahiya A.S."/>
            <person name="Khan M.S."/>
            <person name="Azam M.S."/>
            <person name="Haque T."/>
            <person name="Lashkar M.Z.H."/>
            <person name="Akhand A.I."/>
            <person name="Morshed G."/>
            <person name="Roy S."/>
            <person name="Uddin K.S."/>
            <person name="Rabeya T."/>
            <person name="Hossain A.S."/>
            <person name="Chowdhury A."/>
            <person name="Snigdha A.R."/>
            <person name="Mortoza M.S."/>
            <person name="Matin S.A."/>
            <person name="Hoque S.M.E."/>
            <person name="Islam M.K."/>
            <person name="Roy D.K."/>
            <person name="Haider R."/>
            <person name="Moosa M.M."/>
            <person name="Elias S.M."/>
            <person name="Hasan A.M."/>
            <person name="Jahan S."/>
            <person name="Shafiuddin M."/>
            <person name="Mahmood N."/>
            <person name="Shommy N.S."/>
        </authorList>
    </citation>
    <scope>NUCLEOTIDE SEQUENCE [LARGE SCALE GENOMIC DNA]</scope>
    <source>
        <strain evidence="2">cv. O-4</strain>
    </source>
</reference>
<accession>A0A1R3J8I0</accession>
<organism evidence="1 2">
    <name type="scientific">Corchorus olitorius</name>
    <dbReference type="NCBI Taxonomy" id="93759"/>
    <lineage>
        <taxon>Eukaryota</taxon>
        <taxon>Viridiplantae</taxon>
        <taxon>Streptophyta</taxon>
        <taxon>Embryophyta</taxon>
        <taxon>Tracheophyta</taxon>
        <taxon>Spermatophyta</taxon>
        <taxon>Magnoliopsida</taxon>
        <taxon>eudicotyledons</taxon>
        <taxon>Gunneridae</taxon>
        <taxon>Pentapetalae</taxon>
        <taxon>rosids</taxon>
        <taxon>malvids</taxon>
        <taxon>Malvales</taxon>
        <taxon>Malvaceae</taxon>
        <taxon>Grewioideae</taxon>
        <taxon>Apeibeae</taxon>
        <taxon>Corchorus</taxon>
    </lineage>
</organism>
<name>A0A1R3J8I0_9ROSI</name>
<keyword evidence="2" id="KW-1185">Reference proteome</keyword>
<dbReference type="AlphaFoldDB" id="A0A1R3J8I0"/>
<dbReference type="EMBL" id="AWUE01016479">
    <property type="protein sequence ID" value="OMO91142.1"/>
    <property type="molecule type" value="Genomic_DNA"/>
</dbReference>
<protein>
    <submittedName>
        <fullName evidence="1">Uncharacterized protein</fullName>
    </submittedName>
</protein>